<dbReference type="OrthoDB" id="9812811at2"/>
<evidence type="ECO:0000256" key="5">
    <source>
        <dbReference type="ARBA" id="ARBA00023157"/>
    </source>
</evidence>
<keyword evidence="3" id="KW-0049">Antioxidant</keyword>
<dbReference type="PANTHER" id="PTHR10681:SF121">
    <property type="entry name" value="ALKYL HYDROPEROXIDE REDUCTASE C"/>
    <property type="match status" value="1"/>
</dbReference>
<keyword evidence="6" id="KW-0676">Redox-active center</keyword>
<keyword evidence="5" id="KW-1015">Disulfide bond</keyword>
<dbReference type="InterPro" id="IPR024706">
    <property type="entry name" value="Peroxiredoxin_AhpC-typ"/>
</dbReference>
<dbReference type="InterPro" id="IPR013766">
    <property type="entry name" value="Thioredoxin_domain"/>
</dbReference>
<dbReference type="Gene3D" id="3.40.30.10">
    <property type="entry name" value="Glutaredoxin"/>
    <property type="match status" value="1"/>
</dbReference>
<keyword evidence="2" id="KW-0575">Peroxidase</keyword>
<dbReference type="Proteomes" id="UP000219356">
    <property type="component" value="Unassembled WGS sequence"/>
</dbReference>
<dbReference type="Pfam" id="PF00578">
    <property type="entry name" value="AhpC-TSA"/>
    <property type="match status" value="1"/>
</dbReference>
<dbReference type="GO" id="GO:0008379">
    <property type="term" value="F:thioredoxin peroxidase activity"/>
    <property type="evidence" value="ECO:0007669"/>
    <property type="project" value="TreeGrafter"/>
</dbReference>
<evidence type="ECO:0000256" key="2">
    <source>
        <dbReference type="ARBA" id="ARBA00022559"/>
    </source>
</evidence>
<feature type="active site" description="Cysteine sulfenic acid (-SOH) intermediate; for peroxidase activity" evidence="7">
    <location>
        <position position="48"/>
    </location>
</feature>
<dbReference type="EMBL" id="OBEK01000002">
    <property type="protein sequence ID" value="SNZ09198.1"/>
    <property type="molecule type" value="Genomic_DNA"/>
</dbReference>
<dbReference type="GO" id="GO:0033554">
    <property type="term" value="P:cellular response to stress"/>
    <property type="evidence" value="ECO:0007669"/>
    <property type="project" value="TreeGrafter"/>
</dbReference>
<gene>
    <name evidence="9" type="ORF">SAMN05421503_1136</name>
</gene>
<name>A0A285NIV8_9BACI</name>
<comment type="similarity">
    <text evidence="1">Belongs to the peroxiredoxin family. AhpC/Prx1 subfamily.</text>
</comment>
<keyword evidence="4" id="KW-0560">Oxidoreductase</keyword>
<evidence type="ECO:0000256" key="1">
    <source>
        <dbReference type="ARBA" id="ARBA00009796"/>
    </source>
</evidence>
<organism evidence="9 10">
    <name type="scientific">Terribacillus aidingensis</name>
    <dbReference type="NCBI Taxonomy" id="586416"/>
    <lineage>
        <taxon>Bacteria</taxon>
        <taxon>Bacillati</taxon>
        <taxon>Bacillota</taxon>
        <taxon>Bacilli</taxon>
        <taxon>Bacillales</taxon>
        <taxon>Bacillaceae</taxon>
        <taxon>Terribacillus</taxon>
    </lineage>
</organism>
<feature type="domain" description="Thioredoxin" evidence="8">
    <location>
        <begin position="1"/>
        <end position="161"/>
    </location>
</feature>
<dbReference type="GO" id="GO:0006979">
    <property type="term" value="P:response to oxidative stress"/>
    <property type="evidence" value="ECO:0007669"/>
    <property type="project" value="TreeGrafter"/>
</dbReference>
<dbReference type="GO" id="GO:0042744">
    <property type="term" value="P:hydrogen peroxide catabolic process"/>
    <property type="evidence" value="ECO:0007669"/>
    <property type="project" value="TreeGrafter"/>
</dbReference>
<proteinExistence type="inferred from homology"/>
<dbReference type="AlphaFoldDB" id="A0A285NIV8"/>
<dbReference type="PROSITE" id="PS51352">
    <property type="entry name" value="THIOREDOXIN_2"/>
    <property type="match status" value="1"/>
</dbReference>
<dbReference type="CDD" id="cd03015">
    <property type="entry name" value="PRX_Typ2cys"/>
    <property type="match status" value="1"/>
</dbReference>
<dbReference type="GO" id="GO:0045454">
    <property type="term" value="P:cell redox homeostasis"/>
    <property type="evidence" value="ECO:0007669"/>
    <property type="project" value="TreeGrafter"/>
</dbReference>
<accession>A0A285NIV8</accession>
<keyword evidence="10" id="KW-1185">Reference proteome</keyword>
<dbReference type="InterPro" id="IPR000866">
    <property type="entry name" value="AhpC/TSA"/>
</dbReference>
<evidence type="ECO:0000259" key="8">
    <source>
        <dbReference type="PROSITE" id="PS51352"/>
    </source>
</evidence>
<evidence type="ECO:0000256" key="6">
    <source>
        <dbReference type="ARBA" id="ARBA00023284"/>
    </source>
</evidence>
<dbReference type="PIRSF" id="PIRSF000239">
    <property type="entry name" value="AHPC"/>
    <property type="match status" value="1"/>
</dbReference>
<protein>
    <submittedName>
        <fullName evidence="9">Alkyl hydroperoxide reductase subunit AhpC (Peroxiredoxin)</fullName>
    </submittedName>
</protein>
<evidence type="ECO:0000256" key="7">
    <source>
        <dbReference type="PIRSR" id="PIRSR000239-1"/>
    </source>
</evidence>
<evidence type="ECO:0000313" key="9">
    <source>
        <dbReference type="EMBL" id="SNZ09198.1"/>
    </source>
</evidence>
<evidence type="ECO:0000313" key="10">
    <source>
        <dbReference type="Proteomes" id="UP000219356"/>
    </source>
</evidence>
<dbReference type="GO" id="GO:0005829">
    <property type="term" value="C:cytosol"/>
    <property type="evidence" value="ECO:0007669"/>
    <property type="project" value="TreeGrafter"/>
</dbReference>
<dbReference type="PANTHER" id="PTHR10681">
    <property type="entry name" value="THIOREDOXIN PEROXIDASE"/>
    <property type="match status" value="1"/>
</dbReference>
<evidence type="ECO:0000256" key="3">
    <source>
        <dbReference type="ARBA" id="ARBA00022862"/>
    </source>
</evidence>
<dbReference type="InterPro" id="IPR050217">
    <property type="entry name" value="Peroxiredoxin"/>
</dbReference>
<dbReference type="SUPFAM" id="SSF52833">
    <property type="entry name" value="Thioredoxin-like"/>
    <property type="match status" value="1"/>
</dbReference>
<dbReference type="InterPro" id="IPR036249">
    <property type="entry name" value="Thioredoxin-like_sf"/>
</dbReference>
<reference evidence="10" key="1">
    <citation type="submission" date="2017-09" db="EMBL/GenBank/DDBJ databases">
        <authorList>
            <person name="Varghese N."/>
            <person name="Submissions S."/>
        </authorList>
    </citation>
    <scope>NUCLEOTIDE SEQUENCE [LARGE SCALE GENOMIC DNA]</scope>
    <source>
        <strain evidence="10">CGMCC 1.8913</strain>
    </source>
</reference>
<sequence length="181" mass="19667">MIGKIAPQFEIPAIMPDGKTAAVSLKHSIGAGKWLVLFFYPRDFSTVCPTELNDLSDRMAAFEALDADVVAVSTDSLASHLAWQQTPREKDGINGAAYPLASDFTGNVSQAYGVLDVRDYTSQRATFIVDPTGVICYCVMHADLVGRETTELLRVLEALQTGEACGVNWKPGDEQLPQEEV</sequence>
<evidence type="ECO:0000256" key="4">
    <source>
        <dbReference type="ARBA" id="ARBA00023002"/>
    </source>
</evidence>
<dbReference type="RefSeq" id="WP_097040167.1">
    <property type="nucleotide sequence ID" value="NZ_OBEK01000002.1"/>
</dbReference>